<keyword evidence="2" id="KW-1185">Reference proteome</keyword>
<dbReference type="Proteomes" id="UP000886998">
    <property type="component" value="Unassembled WGS sequence"/>
</dbReference>
<name>A0A8X6X671_9ARAC</name>
<evidence type="ECO:0000313" key="1">
    <source>
        <dbReference type="EMBL" id="GFY47767.1"/>
    </source>
</evidence>
<dbReference type="EMBL" id="BMAV01006101">
    <property type="protein sequence ID" value="GFY47767.1"/>
    <property type="molecule type" value="Genomic_DNA"/>
</dbReference>
<evidence type="ECO:0000313" key="2">
    <source>
        <dbReference type="Proteomes" id="UP000886998"/>
    </source>
</evidence>
<proteinExistence type="predicted"/>
<protein>
    <submittedName>
        <fullName evidence="1">Uncharacterized protein</fullName>
    </submittedName>
</protein>
<organism evidence="1 2">
    <name type="scientific">Trichonephila inaurata madagascariensis</name>
    <dbReference type="NCBI Taxonomy" id="2747483"/>
    <lineage>
        <taxon>Eukaryota</taxon>
        <taxon>Metazoa</taxon>
        <taxon>Ecdysozoa</taxon>
        <taxon>Arthropoda</taxon>
        <taxon>Chelicerata</taxon>
        <taxon>Arachnida</taxon>
        <taxon>Araneae</taxon>
        <taxon>Araneomorphae</taxon>
        <taxon>Entelegynae</taxon>
        <taxon>Araneoidea</taxon>
        <taxon>Nephilidae</taxon>
        <taxon>Trichonephila</taxon>
        <taxon>Trichonephila inaurata</taxon>
    </lineage>
</organism>
<dbReference type="AlphaFoldDB" id="A0A8X6X671"/>
<sequence>MIGKLEEGRTSRHQCSCRVRINKVSFRALGKRIQTTCTAVRKGEKFGQQSASAYLPRKPVQQQVDKCSGLLWPDAFTKGGLFTAVLNAAPAERWPPKPPFTVGQRAQN</sequence>
<comment type="caution">
    <text evidence="1">The sequence shown here is derived from an EMBL/GenBank/DDBJ whole genome shotgun (WGS) entry which is preliminary data.</text>
</comment>
<reference evidence="1" key="1">
    <citation type="submission" date="2020-08" db="EMBL/GenBank/DDBJ databases">
        <title>Multicomponent nature underlies the extraordinary mechanical properties of spider dragline silk.</title>
        <authorList>
            <person name="Kono N."/>
            <person name="Nakamura H."/>
            <person name="Mori M."/>
            <person name="Yoshida Y."/>
            <person name="Ohtoshi R."/>
            <person name="Malay A.D."/>
            <person name="Moran D.A.P."/>
            <person name="Tomita M."/>
            <person name="Numata K."/>
            <person name="Arakawa K."/>
        </authorList>
    </citation>
    <scope>NUCLEOTIDE SEQUENCE</scope>
</reference>
<gene>
    <name evidence="1" type="ORF">TNIN_80971</name>
</gene>
<accession>A0A8X6X671</accession>